<dbReference type="Pfam" id="PF07690">
    <property type="entry name" value="MFS_1"/>
    <property type="match status" value="1"/>
</dbReference>
<sequence length="503" mass="54585">MSSSDLCLALYVDDEKTLTPETSKAASACSKRNPEIPIREADKPASRKDNHSIRVQYSQHNDRIRTGYFTKPEETAIPVPDIHPKTSDIVDWDGPNDPNRPYNWSVVKKSLFTITTSTTLFAVSFGSAIFSPATEQLVREFGTSSGVMRLTTSLWLVGFCLGPVIFAPLQSAHGNRGPLFLAILGLCIFQIPTALATNPRTLLISRFLAGVFGSGVLVVVPAIIVFAASGASLLLGATVAPIAGAYIDAQDRTWSRLAWATLVMSASVGVVGLATLPELLRLQTGNWALHSKSEENYFVKPIRMFVAEPLLAFITIYTIPLVFQQRGWLPSTASLPLIAVLLGIFTGGGLFTVFTMTWYRRRMLRREGVRVLEDRLLPMLLGAVILPASFLWFGWSLNTHEAAQVMACYFSGVGLTLVFVSGPAYIADVYGIDTHSALAGHFVACSLVTASFPLWGGSLYAALGVQWASSVLAFVFIAMMPVLGLFVVYGARVGSRSRYASTL</sequence>
<dbReference type="InterPro" id="IPR036259">
    <property type="entry name" value="MFS_trans_sf"/>
</dbReference>
<feature type="transmembrane region" description="Helical" evidence="6">
    <location>
        <begin position="301"/>
        <end position="323"/>
    </location>
</feature>
<dbReference type="AlphaFoldDB" id="A0AAE1CD63"/>
<keyword evidence="2 6" id="KW-0812">Transmembrane</keyword>
<evidence type="ECO:0000256" key="4">
    <source>
        <dbReference type="ARBA" id="ARBA00023136"/>
    </source>
</evidence>
<feature type="transmembrane region" description="Helical" evidence="6">
    <location>
        <begin position="259"/>
        <end position="280"/>
    </location>
</feature>
<protein>
    <submittedName>
        <fullName evidence="7">Major facilitator superfamily domain-containing protein</fullName>
    </submittedName>
</protein>
<dbReference type="GO" id="GO:0005886">
    <property type="term" value="C:plasma membrane"/>
    <property type="evidence" value="ECO:0007669"/>
    <property type="project" value="TreeGrafter"/>
</dbReference>
<proteinExistence type="predicted"/>
<evidence type="ECO:0000256" key="1">
    <source>
        <dbReference type="ARBA" id="ARBA00004141"/>
    </source>
</evidence>
<feature type="transmembrane region" description="Helical" evidence="6">
    <location>
        <begin position="179"/>
        <end position="197"/>
    </location>
</feature>
<dbReference type="Proteomes" id="UP001270362">
    <property type="component" value="Unassembled WGS sequence"/>
</dbReference>
<feature type="transmembrane region" description="Helical" evidence="6">
    <location>
        <begin position="150"/>
        <end position="167"/>
    </location>
</feature>
<keyword evidence="4 6" id="KW-0472">Membrane</keyword>
<evidence type="ECO:0000313" key="7">
    <source>
        <dbReference type="EMBL" id="KAK3689373.1"/>
    </source>
</evidence>
<organism evidence="7 8">
    <name type="scientific">Podospora appendiculata</name>
    <dbReference type="NCBI Taxonomy" id="314037"/>
    <lineage>
        <taxon>Eukaryota</taxon>
        <taxon>Fungi</taxon>
        <taxon>Dikarya</taxon>
        <taxon>Ascomycota</taxon>
        <taxon>Pezizomycotina</taxon>
        <taxon>Sordariomycetes</taxon>
        <taxon>Sordariomycetidae</taxon>
        <taxon>Sordariales</taxon>
        <taxon>Podosporaceae</taxon>
        <taxon>Podospora</taxon>
    </lineage>
</organism>
<keyword evidence="8" id="KW-1185">Reference proteome</keyword>
<comment type="caution">
    <text evidence="7">The sequence shown here is derived from an EMBL/GenBank/DDBJ whole genome shotgun (WGS) entry which is preliminary data.</text>
</comment>
<feature type="transmembrane region" description="Helical" evidence="6">
    <location>
        <begin position="110"/>
        <end position="130"/>
    </location>
</feature>
<reference evidence="7" key="2">
    <citation type="submission" date="2023-06" db="EMBL/GenBank/DDBJ databases">
        <authorList>
            <consortium name="Lawrence Berkeley National Laboratory"/>
            <person name="Haridas S."/>
            <person name="Hensen N."/>
            <person name="Bonometti L."/>
            <person name="Westerberg I."/>
            <person name="Brannstrom I.O."/>
            <person name="Guillou S."/>
            <person name="Cros-Aarteil S."/>
            <person name="Calhoun S."/>
            <person name="Kuo A."/>
            <person name="Mondo S."/>
            <person name="Pangilinan J."/>
            <person name="Riley R."/>
            <person name="Labutti K."/>
            <person name="Andreopoulos B."/>
            <person name="Lipzen A."/>
            <person name="Chen C."/>
            <person name="Yanf M."/>
            <person name="Daum C."/>
            <person name="Ng V."/>
            <person name="Clum A."/>
            <person name="Steindorff A."/>
            <person name="Ohm R."/>
            <person name="Martin F."/>
            <person name="Silar P."/>
            <person name="Natvig D."/>
            <person name="Lalanne C."/>
            <person name="Gautier V."/>
            <person name="Ament-Velasquez S.L."/>
            <person name="Kruys A."/>
            <person name="Hutchinson M.I."/>
            <person name="Powell A.J."/>
            <person name="Barry K."/>
            <person name="Miller A.N."/>
            <person name="Grigoriev I.V."/>
            <person name="Debuchy R."/>
            <person name="Gladieux P."/>
            <person name="Thoren M.H."/>
            <person name="Johannesson H."/>
        </authorList>
    </citation>
    <scope>NUCLEOTIDE SEQUENCE</scope>
    <source>
        <strain evidence="7">CBS 314.62</strain>
    </source>
</reference>
<dbReference type="InterPro" id="IPR011701">
    <property type="entry name" value="MFS"/>
</dbReference>
<evidence type="ECO:0000256" key="5">
    <source>
        <dbReference type="SAM" id="MobiDB-lite"/>
    </source>
</evidence>
<name>A0AAE1CD63_9PEZI</name>
<dbReference type="GO" id="GO:0022857">
    <property type="term" value="F:transmembrane transporter activity"/>
    <property type="evidence" value="ECO:0007669"/>
    <property type="project" value="InterPro"/>
</dbReference>
<evidence type="ECO:0000313" key="8">
    <source>
        <dbReference type="Proteomes" id="UP001270362"/>
    </source>
</evidence>
<feature type="transmembrane region" description="Helical" evidence="6">
    <location>
        <begin position="376"/>
        <end position="397"/>
    </location>
</feature>
<comment type="subcellular location">
    <subcellularLocation>
        <location evidence="1">Membrane</location>
        <topology evidence="1">Multi-pass membrane protein</topology>
    </subcellularLocation>
</comment>
<feature type="transmembrane region" description="Helical" evidence="6">
    <location>
        <begin position="203"/>
        <end position="224"/>
    </location>
</feature>
<dbReference type="SUPFAM" id="SSF103473">
    <property type="entry name" value="MFS general substrate transporter"/>
    <property type="match status" value="1"/>
</dbReference>
<evidence type="ECO:0000256" key="2">
    <source>
        <dbReference type="ARBA" id="ARBA00022692"/>
    </source>
</evidence>
<feature type="transmembrane region" description="Helical" evidence="6">
    <location>
        <begin position="467"/>
        <end position="489"/>
    </location>
</feature>
<dbReference type="PANTHER" id="PTHR23502:SF47">
    <property type="entry name" value="MAJOR FACILITATOR SUPERFAMILY (MFS) PROFILE DOMAIN-CONTAINING PROTEIN-RELATED"/>
    <property type="match status" value="1"/>
</dbReference>
<feature type="compositionally biased region" description="Basic and acidic residues" evidence="5">
    <location>
        <begin position="32"/>
        <end position="51"/>
    </location>
</feature>
<evidence type="ECO:0000256" key="6">
    <source>
        <dbReference type="SAM" id="Phobius"/>
    </source>
</evidence>
<feature type="transmembrane region" description="Helical" evidence="6">
    <location>
        <begin position="438"/>
        <end position="455"/>
    </location>
</feature>
<feature type="region of interest" description="Disordered" evidence="5">
    <location>
        <begin position="21"/>
        <end position="51"/>
    </location>
</feature>
<evidence type="ECO:0000256" key="3">
    <source>
        <dbReference type="ARBA" id="ARBA00022989"/>
    </source>
</evidence>
<feature type="transmembrane region" description="Helical" evidence="6">
    <location>
        <begin position="335"/>
        <end position="355"/>
    </location>
</feature>
<dbReference type="EMBL" id="JAULSO010000002">
    <property type="protein sequence ID" value="KAK3689373.1"/>
    <property type="molecule type" value="Genomic_DNA"/>
</dbReference>
<feature type="transmembrane region" description="Helical" evidence="6">
    <location>
        <begin position="403"/>
        <end position="426"/>
    </location>
</feature>
<reference evidence="7" key="1">
    <citation type="journal article" date="2023" name="Mol. Phylogenet. Evol.">
        <title>Genome-scale phylogeny and comparative genomics of the fungal order Sordariales.</title>
        <authorList>
            <person name="Hensen N."/>
            <person name="Bonometti L."/>
            <person name="Westerberg I."/>
            <person name="Brannstrom I.O."/>
            <person name="Guillou S."/>
            <person name="Cros-Aarteil S."/>
            <person name="Calhoun S."/>
            <person name="Haridas S."/>
            <person name="Kuo A."/>
            <person name="Mondo S."/>
            <person name="Pangilinan J."/>
            <person name="Riley R."/>
            <person name="LaButti K."/>
            <person name="Andreopoulos B."/>
            <person name="Lipzen A."/>
            <person name="Chen C."/>
            <person name="Yan M."/>
            <person name="Daum C."/>
            <person name="Ng V."/>
            <person name="Clum A."/>
            <person name="Steindorff A."/>
            <person name="Ohm R.A."/>
            <person name="Martin F."/>
            <person name="Silar P."/>
            <person name="Natvig D.O."/>
            <person name="Lalanne C."/>
            <person name="Gautier V."/>
            <person name="Ament-Velasquez S.L."/>
            <person name="Kruys A."/>
            <person name="Hutchinson M.I."/>
            <person name="Powell A.J."/>
            <person name="Barry K."/>
            <person name="Miller A.N."/>
            <person name="Grigoriev I.V."/>
            <person name="Debuchy R."/>
            <person name="Gladieux P."/>
            <person name="Hiltunen Thoren M."/>
            <person name="Johannesson H."/>
        </authorList>
    </citation>
    <scope>NUCLEOTIDE SEQUENCE</scope>
    <source>
        <strain evidence="7">CBS 314.62</strain>
    </source>
</reference>
<keyword evidence="3 6" id="KW-1133">Transmembrane helix</keyword>
<gene>
    <name evidence="7" type="ORF">B0T22DRAFT_499143</name>
</gene>
<dbReference type="Gene3D" id="1.20.1250.20">
    <property type="entry name" value="MFS general substrate transporter like domains"/>
    <property type="match status" value="1"/>
</dbReference>
<accession>A0AAE1CD63</accession>
<dbReference type="PANTHER" id="PTHR23502">
    <property type="entry name" value="MAJOR FACILITATOR SUPERFAMILY"/>
    <property type="match status" value="1"/>
</dbReference>